<dbReference type="PANTHER" id="PTHR46411">
    <property type="entry name" value="FAMILY ATPASE, PUTATIVE-RELATED"/>
    <property type="match status" value="1"/>
</dbReference>
<dbReference type="InterPro" id="IPR003593">
    <property type="entry name" value="AAA+_ATPase"/>
</dbReference>
<dbReference type="PANTHER" id="PTHR46411:SF2">
    <property type="entry name" value="AAA+ ATPASE DOMAIN-CONTAINING PROTEIN"/>
    <property type="match status" value="1"/>
</dbReference>
<keyword evidence="1" id="KW-0175">Coiled coil</keyword>
<dbReference type="Gene3D" id="3.40.50.300">
    <property type="entry name" value="P-loop containing nucleotide triphosphate hydrolases"/>
    <property type="match status" value="1"/>
</dbReference>
<organism evidence="4 5">
    <name type="scientific">Periconia digitata</name>
    <dbReference type="NCBI Taxonomy" id="1303443"/>
    <lineage>
        <taxon>Eukaryota</taxon>
        <taxon>Fungi</taxon>
        <taxon>Dikarya</taxon>
        <taxon>Ascomycota</taxon>
        <taxon>Pezizomycotina</taxon>
        <taxon>Dothideomycetes</taxon>
        <taxon>Pleosporomycetidae</taxon>
        <taxon>Pleosporales</taxon>
        <taxon>Massarineae</taxon>
        <taxon>Periconiaceae</taxon>
        <taxon>Periconia</taxon>
    </lineage>
</organism>
<feature type="region of interest" description="Disordered" evidence="2">
    <location>
        <begin position="123"/>
        <end position="209"/>
    </location>
</feature>
<comment type="caution">
    <text evidence="4">The sequence shown here is derived from an EMBL/GenBank/DDBJ whole genome shotgun (WGS) entry which is preliminary data.</text>
</comment>
<dbReference type="OrthoDB" id="10042665at2759"/>
<dbReference type="InterPro" id="IPR056599">
    <property type="entry name" value="AAA_lid_fung"/>
</dbReference>
<evidence type="ECO:0000259" key="3">
    <source>
        <dbReference type="SMART" id="SM00382"/>
    </source>
</evidence>
<reference evidence="4" key="1">
    <citation type="submission" date="2023-01" db="EMBL/GenBank/DDBJ databases">
        <authorList>
            <person name="Van Ghelder C."/>
            <person name="Rancurel C."/>
        </authorList>
    </citation>
    <scope>NUCLEOTIDE SEQUENCE</scope>
    <source>
        <strain evidence="4">CNCM I-4278</strain>
    </source>
</reference>
<feature type="region of interest" description="Disordered" evidence="2">
    <location>
        <begin position="1"/>
        <end position="60"/>
    </location>
</feature>
<dbReference type="Proteomes" id="UP001152607">
    <property type="component" value="Unassembled WGS sequence"/>
</dbReference>
<evidence type="ECO:0000256" key="1">
    <source>
        <dbReference type="SAM" id="Coils"/>
    </source>
</evidence>
<feature type="compositionally biased region" description="Low complexity" evidence="2">
    <location>
        <begin position="508"/>
        <end position="518"/>
    </location>
</feature>
<feature type="region of interest" description="Disordered" evidence="2">
    <location>
        <begin position="499"/>
        <end position="531"/>
    </location>
</feature>
<dbReference type="InterPro" id="IPR054289">
    <property type="entry name" value="DUF7025"/>
</dbReference>
<feature type="domain" description="AAA+ ATPase" evidence="3">
    <location>
        <begin position="740"/>
        <end position="867"/>
    </location>
</feature>
<name>A0A9W4U802_9PLEO</name>
<sequence>MSTSGYTSAASSDEFVSNRRRRRAERSIVVEERRREPLEPRVRGKEPASEHLTISDDRSAGSNLEVRNLAALQDRAESHPASKYDAYSPYPTHKNDRIGDDIVEVIEEDYPYEDPIRRRIRSRERILRTSRPSPPDQRARLQQTRMQQRFGRLPPVGGKKLGNASFSESYDADNETGEGGASTLNIPDRPSGKANTADSRDWTEGLDEIEPSDRFREIETLQNKIAQMQRQLRDLSTQKKGTSRTRYQVIYRLNGTHYLDHPQWTEGQTSIICRIPLANFDLFLERNKGIQFIVFRNFNSETVKPPAGDISPPKHIAESLYLVDKRLRKIIEVLLKRDWRYEDAVKTLQRTGEVSSPYLFIYHHRRHWKSILSHCPRDSRDRLNLFASYVSRNYGAEYAAADALLARGKVSAEFVKYLFQPGDIMITKTDGQYRGLVASSWPEQVEENLAGKSSQDLPNADYVPDVLPWPSSASDNDGEDESDAASMFAELATLTSHLHVGGGKRAARSAGPRASSAKAKAHTKEPSTKKTTSHSFRVNVFNWSFDGQFKRVPDVFTFQLSSKASDGPSGSTECDIRDLDVYPLEYAPEDVSARLYQRGKMFWECRKRCLVSYHETDKDAENESDERFMVDFLTFGKLHTSNTSHMIFRPVETMAESEMSQDNPPHESFFYLAPPQTKGFNLRTKKWHDLNMEQVQHVAWNRKAFDSLVLERKTKELITALVSKQILAAKSTDVVAGKGNGLILLLHGGPGTGKTLTAEGVAEIAKKPLYRVTCGDVGTKAEDVEKYLESVLHLGKLWDCVVLLDEAEVFLERRSLDDLQRNALVSVFLRVIEYHEGILILTSNRVGTFDEAFRSRIQIAVHYPPLRAYQRLQIWKNFFDRLESFQDGTVDVNELRDHLEELQAIEINGRQIRNAITTARQYAEWKGKVMNFEHLTTALEVAAKFNDYSEKLRGGLTDDQIAEEDGIR</sequence>
<dbReference type="SMART" id="SM00382">
    <property type="entry name" value="AAA"/>
    <property type="match status" value="1"/>
</dbReference>
<dbReference type="InterPro" id="IPR003959">
    <property type="entry name" value="ATPase_AAA_core"/>
</dbReference>
<evidence type="ECO:0000313" key="5">
    <source>
        <dbReference type="Proteomes" id="UP001152607"/>
    </source>
</evidence>
<dbReference type="Pfam" id="PF00004">
    <property type="entry name" value="AAA"/>
    <property type="match status" value="1"/>
</dbReference>
<dbReference type="InterPro" id="IPR027417">
    <property type="entry name" value="P-loop_NTPase"/>
</dbReference>
<dbReference type="Pfam" id="PF22942">
    <property type="entry name" value="DUF7025"/>
    <property type="match status" value="1"/>
</dbReference>
<feature type="compositionally biased region" description="Polar residues" evidence="2">
    <location>
        <begin position="1"/>
        <end position="15"/>
    </location>
</feature>
<feature type="compositionally biased region" description="Basic and acidic residues" evidence="2">
    <location>
        <begin position="25"/>
        <end position="59"/>
    </location>
</feature>
<dbReference type="Pfam" id="PF23232">
    <property type="entry name" value="AAA_lid_13"/>
    <property type="match status" value="1"/>
</dbReference>
<dbReference type="GO" id="GO:0016887">
    <property type="term" value="F:ATP hydrolysis activity"/>
    <property type="evidence" value="ECO:0007669"/>
    <property type="project" value="InterPro"/>
</dbReference>
<evidence type="ECO:0000313" key="4">
    <source>
        <dbReference type="EMBL" id="CAI6287973.1"/>
    </source>
</evidence>
<dbReference type="GO" id="GO:0005524">
    <property type="term" value="F:ATP binding"/>
    <property type="evidence" value="ECO:0007669"/>
    <property type="project" value="InterPro"/>
</dbReference>
<proteinExistence type="predicted"/>
<protein>
    <recommendedName>
        <fullName evidence="3">AAA+ ATPase domain-containing protein</fullName>
    </recommendedName>
</protein>
<evidence type="ECO:0000256" key="2">
    <source>
        <dbReference type="SAM" id="MobiDB-lite"/>
    </source>
</evidence>
<feature type="coiled-coil region" evidence="1">
    <location>
        <begin position="218"/>
        <end position="245"/>
    </location>
</feature>
<dbReference type="EMBL" id="CAOQHR010000001">
    <property type="protein sequence ID" value="CAI6287973.1"/>
    <property type="molecule type" value="Genomic_DNA"/>
</dbReference>
<dbReference type="SUPFAM" id="SSF52540">
    <property type="entry name" value="P-loop containing nucleoside triphosphate hydrolases"/>
    <property type="match status" value="1"/>
</dbReference>
<gene>
    <name evidence="4" type="ORF">PDIGIT_LOCUS2373</name>
</gene>
<dbReference type="AlphaFoldDB" id="A0A9W4U802"/>
<keyword evidence="5" id="KW-1185">Reference proteome</keyword>
<accession>A0A9W4U802</accession>
<dbReference type="CDD" id="cd19481">
    <property type="entry name" value="RecA-like_protease"/>
    <property type="match status" value="1"/>
</dbReference>